<evidence type="ECO:0000313" key="9">
    <source>
        <dbReference type="Proteomes" id="UP000051645"/>
    </source>
</evidence>
<feature type="domain" description="Nitroreductase" evidence="6">
    <location>
        <begin position="11"/>
        <end position="164"/>
    </location>
</feature>
<dbReference type="InterPro" id="IPR016446">
    <property type="entry name" value="Flavin_OxRdtase_Frp"/>
</dbReference>
<dbReference type="STRING" id="81857.IV38_GL001794"/>
<evidence type="ECO:0000256" key="4">
    <source>
        <dbReference type="ARBA" id="ARBA00023002"/>
    </source>
</evidence>
<keyword evidence="5" id="KW-0521">NADP</keyword>
<dbReference type="Proteomes" id="UP000051645">
    <property type="component" value="Unassembled WGS sequence"/>
</dbReference>
<dbReference type="PANTHER" id="PTHR43425:SF2">
    <property type="entry name" value="OXYGEN-INSENSITIVE NADPH NITROREDUCTASE"/>
    <property type="match status" value="1"/>
</dbReference>
<dbReference type="GO" id="GO:0016491">
    <property type="term" value="F:oxidoreductase activity"/>
    <property type="evidence" value="ECO:0007669"/>
    <property type="project" value="UniProtKB-UniRule"/>
</dbReference>
<keyword evidence="9" id="KW-1185">Reference proteome</keyword>
<dbReference type="AlphaFoldDB" id="A0A0R2FH63"/>
<dbReference type="InterPro" id="IPR029479">
    <property type="entry name" value="Nitroreductase"/>
</dbReference>
<evidence type="ECO:0000313" key="7">
    <source>
        <dbReference type="EMBL" id="KRN27954.1"/>
    </source>
</evidence>
<keyword evidence="2 5" id="KW-0285">Flavoprotein</keyword>
<dbReference type="Proteomes" id="UP000051751">
    <property type="component" value="Unassembled WGS sequence"/>
</dbReference>
<protein>
    <submittedName>
        <fullName evidence="7">Nitroreductase</fullName>
    </submittedName>
</protein>
<comment type="similarity">
    <text evidence="1 5">Belongs to the flavin oxidoreductase frp family.</text>
</comment>
<dbReference type="InterPro" id="IPR000415">
    <property type="entry name" value="Nitroreductase-like"/>
</dbReference>
<evidence type="ECO:0000313" key="8">
    <source>
        <dbReference type="EMBL" id="KRN30575.1"/>
    </source>
</evidence>
<dbReference type="Pfam" id="PF00881">
    <property type="entry name" value="Nitroreductase"/>
    <property type="match status" value="1"/>
</dbReference>
<dbReference type="RefSeq" id="WP_057770503.1">
    <property type="nucleotide sequence ID" value="NZ_JQAT01000005.1"/>
</dbReference>
<evidence type="ECO:0000256" key="5">
    <source>
        <dbReference type="PIRNR" id="PIRNR005426"/>
    </source>
</evidence>
<dbReference type="PANTHER" id="PTHR43425">
    <property type="entry name" value="OXYGEN-INSENSITIVE NADPH NITROREDUCTASE"/>
    <property type="match status" value="1"/>
</dbReference>
<keyword evidence="3 5" id="KW-0288">FMN</keyword>
<dbReference type="SUPFAM" id="SSF55469">
    <property type="entry name" value="FMN-dependent nitroreductase-like"/>
    <property type="match status" value="1"/>
</dbReference>
<dbReference type="PATRIC" id="fig|81857.3.peg.1811"/>
<reference evidence="9 10" key="1">
    <citation type="journal article" date="2015" name="Genome Announc.">
        <title>Expanding the biotechnology potential of lactobacilli through comparative genomics of 213 strains and associated genera.</title>
        <authorList>
            <person name="Sun Z."/>
            <person name="Harris H.M."/>
            <person name="McCann A."/>
            <person name="Guo C."/>
            <person name="Argimon S."/>
            <person name="Zhang W."/>
            <person name="Yang X."/>
            <person name="Jeffery I.B."/>
            <person name="Cooney J.C."/>
            <person name="Kagawa T.F."/>
            <person name="Liu W."/>
            <person name="Song Y."/>
            <person name="Salvetti E."/>
            <person name="Wrobel A."/>
            <person name="Rasinkangas P."/>
            <person name="Parkhill J."/>
            <person name="Rea M.C."/>
            <person name="O'Sullivan O."/>
            <person name="Ritari J."/>
            <person name="Douillard F.P."/>
            <person name="Paul Ross R."/>
            <person name="Yang R."/>
            <person name="Briner A.E."/>
            <person name="Felis G.E."/>
            <person name="de Vos W.M."/>
            <person name="Barrangou R."/>
            <person name="Klaenhammer T.R."/>
            <person name="Caufield P.W."/>
            <person name="Cui Y."/>
            <person name="Zhang H."/>
            <person name="O'Toole P.W."/>
        </authorList>
    </citation>
    <scope>NUCLEOTIDE SEQUENCE [LARGE SCALE GENOMIC DNA]</scope>
    <source>
        <strain evidence="7 10">ATCC BAA-66</strain>
        <strain evidence="8 9">DSM 13344</strain>
    </source>
</reference>
<name>A0A0R2FH63_9LACO</name>
<dbReference type="EMBL" id="JQAT01000005">
    <property type="protein sequence ID" value="KRN27954.1"/>
    <property type="molecule type" value="Genomic_DNA"/>
</dbReference>
<organism evidence="7 10">
    <name type="scientific">Lactobacillus selangorensis</name>
    <dbReference type="NCBI Taxonomy" id="81857"/>
    <lineage>
        <taxon>Bacteria</taxon>
        <taxon>Bacillati</taxon>
        <taxon>Bacillota</taxon>
        <taxon>Bacilli</taxon>
        <taxon>Lactobacillales</taxon>
        <taxon>Lactobacillaceae</taxon>
        <taxon>Lactobacillus</taxon>
    </lineage>
</organism>
<dbReference type="CDD" id="cd02146">
    <property type="entry name" value="NfsA-like"/>
    <property type="match status" value="1"/>
</dbReference>
<evidence type="ECO:0000256" key="3">
    <source>
        <dbReference type="ARBA" id="ARBA00022643"/>
    </source>
</evidence>
<gene>
    <name evidence="7" type="ORF">IV38_GL001794</name>
    <name evidence="8" type="ORF">IV40_GL001762</name>
</gene>
<evidence type="ECO:0000313" key="10">
    <source>
        <dbReference type="Proteomes" id="UP000051751"/>
    </source>
</evidence>
<evidence type="ECO:0000259" key="6">
    <source>
        <dbReference type="Pfam" id="PF00881"/>
    </source>
</evidence>
<accession>A0A0R2FH63</accession>
<dbReference type="Gene3D" id="3.40.109.10">
    <property type="entry name" value="NADH Oxidase"/>
    <property type="match status" value="1"/>
</dbReference>
<evidence type="ECO:0000256" key="1">
    <source>
        <dbReference type="ARBA" id="ARBA00008366"/>
    </source>
</evidence>
<keyword evidence="4 5" id="KW-0560">Oxidoreductase</keyword>
<dbReference type="OrthoDB" id="9775805at2"/>
<evidence type="ECO:0000256" key="2">
    <source>
        <dbReference type="ARBA" id="ARBA00022630"/>
    </source>
</evidence>
<dbReference type="EMBL" id="JQAZ01000006">
    <property type="protein sequence ID" value="KRN30575.1"/>
    <property type="molecule type" value="Genomic_DNA"/>
</dbReference>
<dbReference type="PIRSF" id="PIRSF005426">
    <property type="entry name" value="Frp"/>
    <property type="match status" value="1"/>
</dbReference>
<proteinExistence type="inferred from homology"/>
<sequence>MEDETLKLLLNHRSIRHFQDRSLSDQTLQTIINAGQHAPTSTFSQQYSIAVVNDPAEKKAVAEITTKPFVASAATLVILIADQYRNATIAASLGQETARLRTWNAFLAGTYDAVLAGENMVIAAESMGLGTVYLGSILNDSQRMIDLLHLPLLTFPVLGLLIGYPDDQPTLKPRLPLAKVAFQNHYPDVADPIASLKDYDQTLTDYYAQRDSNERAETFTHLIAMQQQKPVQGKRNQIGAVLKKQGFRLA</sequence>
<comment type="caution">
    <text evidence="7">The sequence shown here is derived from an EMBL/GenBank/DDBJ whole genome shotgun (WGS) entry which is preliminary data.</text>
</comment>